<protein>
    <submittedName>
        <fullName evidence="2">Lytic transglycosylase</fullName>
    </submittedName>
</protein>
<evidence type="ECO:0000313" key="3">
    <source>
        <dbReference type="Proteomes" id="UP000245216"/>
    </source>
</evidence>
<dbReference type="RefSeq" id="WP_109089454.1">
    <property type="nucleotide sequence ID" value="NZ_QEXO01000004.1"/>
</dbReference>
<dbReference type="InterPro" id="IPR023346">
    <property type="entry name" value="Lysozyme-like_dom_sf"/>
</dbReference>
<proteinExistence type="predicted"/>
<gene>
    <name evidence="2" type="ORF">DF183_14700</name>
</gene>
<dbReference type="Pfam" id="PF01464">
    <property type="entry name" value="SLT"/>
    <property type="match status" value="1"/>
</dbReference>
<name>A0A2U2BGF0_ALCFA</name>
<evidence type="ECO:0000259" key="1">
    <source>
        <dbReference type="PROSITE" id="PS50943"/>
    </source>
</evidence>
<dbReference type="InterPro" id="IPR001387">
    <property type="entry name" value="Cro/C1-type_HTH"/>
</dbReference>
<comment type="caution">
    <text evidence="2">The sequence shown here is derived from an EMBL/GenBank/DDBJ whole genome shotgun (WGS) entry which is preliminary data.</text>
</comment>
<reference evidence="2 3" key="2">
    <citation type="submission" date="2018-05" db="EMBL/GenBank/DDBJ databases">
        <authorList>
            <person name="Lanie J.A."/>
            <person name="Ng W.-L."/>
            <person name="Kazmierczak K.M."/>
            <person name="Andrzejewski T.M."/>
            <person name="Davidsen T.M."/>
            <person name="Wayne K.J."/>
            <person name="Tettelin H."/>
            <person name="Glass J.I."/>
            <person name="Rusch D."/>
            <person name="Podicherti R."/>
            <person name="Tsui H.-C.T."/>
            <person name="Winkler M.E."/>
        </authorList>
    </citation>
    <scope>NUCLEOTIDE SEQUENCE [LARGE SCALE GENOMIC DNA]</scope>
    <source>
        <strain evidence="2 3">YBY</strain>
    </source>
</reference>
<accession>A0A2U2BGF0</accession>
<dbReference type="Gene3D" id="1.10.530.10">
    <property type="match status" value="1"/>
</dbReference>
<dbReference type="EMBL" id="QEXO01000004">
    <property type="protein sequence ID" value="PWE13080.1"/>
    <property type="molecule type" value="Genomic_DNA"/>
</dbReference>
<organism evidence="2 3">
    <name type="scientific">Alcaligenes faecalis</name>
    <dbReference type="NCBI Taxonomy" id="511"/>
    <lineage>
        <taxon>Bacteria</taxon>
        <taxon>Pseudomonadati</taxon>
        <taxon>Pseudomonadota</taxon>
        <taxon>Betaproteobacteria</taxon>
        <taxon>Burkholderiales</taxon>
        <taxon>Alcaligenaceae</taxon>
        <taxon>Alcaligenes</taxon>
    </lineage>
</organism>
<feature type="domain" description="HTH cro/C1-type" evidence="1">
    <location>
        <begin position="48"/>
        <end position="64"/>
    </location>
</feature>
<dbReference type="AlphaFoldDB" id="A0A2U2BGF0"/>
<dbReference type="SUPFAM" id="SSF53955">
    <property type="entry name" value="Lysozyme-like"/>
    <property type="match status" value="1"/>
</dbReference>
<evidence type="ECO:0000313" key="2">
    <source>
        <dbReference type="EMBL" id="PWE13080.1"/>
    </source>
</evidence>
<dbReference type="PROSITE" id="PS50943">
    <property type="entry name" value="HTH_CROC1"/>
    <property type="match status" value="1"/>
</dbReference>
<reference evidence="2 3" key="1">
    <citation type="submission" date="2018-05" db="EMBL/GenBank/DDBJ databases">
        <title>Genome Sequence of an Efficient Indole-Degrading Bacterium, Alcaligenes sp.YBY.</title>
        <authorList>
            <person name="Yang B."/>
        </authorList>
    </citation>
    <scope>NUCLEOTIDE SEQUENCE [LARGE SCALE GENOMIC DNA]</scope>
    <source>
        <strain evidence="2 3">YBY</strain>
    </source>
</reference>
<dbReference type="Proteomes" id="UP000245216">
    <property type="component" value="Unassembled WGS sequence"/>
</dbReference>
<dbReference type="InterPro" id="IPR008258">
    <property type="entry name" value="Transglycosylase_SLT_dom_1"/>
</dbReference>
<sequence>MKSLLSLISGLLALFFRSQKVEPTPAPVEPKPLRHLAWGRKVSQAFRDRLFEICQILGVEPDYLMACIAFESAETFSPSIKNAAGSGATGLIQFMPDTARGLGTTTAALAGMTAEQQLEWVLAYFLPYKGRLKTLADVYMAILWPAGIGKADGWTLWDKANRPTTYRQNAGLDLNKDGKITKAEAAAKVLAKLQRGRLAQFQWEGA</sequence>